<evidence type="ECO:0000256" key="6">
    <source>
        <dbReference type="ARBA" id="ARBA00022989"/>
    </source>
</evidence>
<evidence type="ECO:0000313" key="11">
    <source>
        <dbReference type="Proteomes" id="UP000231579"/>
    </source>
</evidence>
<organism evidence="10 11">
    <name type="scientific">Candidatus Shapirobacteria bacterium CG10_big_fil_rev_8_21_14_0_10_48_15</name>
    <dbReference type="NCBI Taxonomy" id="1974484"/>
    <lineage>
        <taxon>Bacteria</taxon>
        <taxon>Candidatus Shapironibacteriota</taxon>
    </lineage>
</organism>
<dbReference type="PANTHER" id="PTHR33908:SF11">
    <property type="entry name" value="MEMBRANE PROTEIN"/>
    <property type="match status" value="1"/>
</dbReference>
<evidence type="ECO:0000256" key="5">
    <source>
        <dbReference type="ARBA" id="ARBA00022692"/>
    </source>
</evidence>
<feature type="domain" description="Glycosyltransferase RgtA/B/C/D-like" evidence="9">
    <location>
        <begin position="140"/>
        <end position="277"/>
    </location>
</feature>
<keyword evidence="6 8" id="KW-1133">Transmembrane helix</keyword>
<gene>
    <name evidence="10" type="ORF">COU97_00865</name>
</gene>
<comment type="caution">
    <text evidence="10">The sequence shown here is derived from an EMBL/GenBank/DDBJ whole genome shotgun (WGS) entry which is preliminary data.</text>
</comment>
<dbReference type="InterPro" id="IPR050297">
    <property type="entry name" value="LipidA_mod_glycosyltrf_83"/>
</dbReference>
<evidence type="ECO:0000313" key="10">
    <source>
        <dbReference type="EMBL" id="PJE70218.1"/>
    </source>
</evidence>
<dbReference type="Pfam" id="PF13231">
    <property type="entry name" value="PMT_2"/>
    <property type="match status" value="1"/>
</dbReference>
<feature type="transmembrane region" description="Helical" evidence="8">
    <location>
        <begin position="259"/>
        <end position="281"/>
    </location>
</feature>
<dbReference type="EMBL" id="PFEM01000011">
    <property type="protein sequence ID" value="PJE70218.1"/>
    <property type="molecule type" value="Genomic_DNA"/>
</dbReference>
<dbReference type="AlphaFoldDB" id="A0A2M8L7P2"/>
<feature type="transmembrane region" description="Helical" evidence="8">
    <location>
        <begin position="142"/>
        <end position="160"/>
    </location>
</feature>
<keyword evidence="7 8" id="KW-0472">Membrane</keyword>
<evidence type="ECO:0000256" key="3">
    <source>
        <dbReference type="ARBA" id="ARBA00022676"/>
    </source>
</evidence>
<feature type="transmembrane region" description="Helical" evidence="8">
    <location>
        <begin position="401"/>
        <end position="418"/>
    </location>
</feature>
<feature type="transmembrane region" description="Helical" evidence="8">
    <location>
        <begin position="376"/>
        <end position="395"/>
    </location>
</feature>
<dbReference type="GO" id="GO:0005886">
    <property type="term" value="C:plasma membrane"/>
    <property type="evidence" value="ECO:0007669"/>
    <property type="project" value="UniProtKB-SubCell"/>
</dbReference>
<evidence type="ECO:0000256" key="7">
    <source>
        <dbReference type="ARBA" id="ARBA00023136"/>
    </source>
</evidence>
<evidence type="ECO:0000256" key="2">
    <source>
        <dbReference type="ARBA" id="ARBA00022475"/>
    </source>
</evidence>
<feature type="transmembrane region" description="Helical" evidence="8">
    <location>
        <begin position="322"/>
        <end position="341"/>
    </location>
</feature>
<evidence type="ECO:0000256" key="8">
    <source>
        <dbReference type="SAM" id="Phobius"/>
    </source>
</evidence>
<dbReference type="GO" id="GO:0016763">
    <property type="term" value="F:pentosyltransferase activity"/>
    <property type="evidence" value="ECO:0007669"/>
    <property type="project" value="TreeGrafter"/>
</dbReference>
<keyword evidence="2" id="KW-1003">Cell membrane</keyword>
<keyword evidence="3" id="KW-0328">Glycosyltransferase</keyword>
<feature type="transmembrane region" description="Helical" evidence="8">
    <location>
        <begin position="165"/>
        <end position="183"/>
    </location>
</feature>
<keyword evidence="4" id="KW-0808">Transferase</keyword>
<sequence length="681" mass="78876">MKWPKDFFKKQKWLSLAVGISFFLVELATLTDYGITWDSVNHYVRGQAYLHYFLTGSKTFENLPPRMDYYQPVDELWLPAAIKKQPRRSLYQIYDYQSLIDIRGGPSSSFEAGHPAFSDIMASGFNYLFFQKLGWINDIDAYHLYGIFLSAILVSVIFWWVRKNYCLLSAFVSVLSLTLYPLFFAESHFNVEKDIPQMVFFSLALLFFHQGITKKSWRWLIASSLMAGFSLATKLNFLFAVFIIFPWLMVYGGRFDKKIYLSLIFYWVLPLIIFIASWPYLWSDIFYRLKETASWYQSMGTNSVFDSRYLLWGKINTYAGQWILFITPLVTLLLGVAGFASAFKNKTTLLIVLWFLVPILRVSRANAGIYGGVRQIMEYIPALAILAGIGAYWLAKRIKTYQFIIKTIILLSFTPILLKIMAIHPNQNVYFNLLIGGLQGAKQRDFLDAGNTFGNVYRQGIAWVNENVPPGANLSFAYEMMSNIPSMWVRQDINFTNYHRSGFLRQGEYAIGLADKKALWNSHYGRYLETFLEPSFQIEVERIPILKVWENNEAHTRLEYLQEKKLADFDVSVEGDEIIIDLKRVVNLARLEAKLPERSCLPLEYGYFYLSLDGQLWTMLPEVLPTMWPIVVLKDQPANGKLIEPFAAETSRFIKIKLVPANTCLKQLYDVNIYEFSDLTK</sequence>
<keyword evidence="5 8" id="KW-0812">Transmembrane</keyword>
<feature type="transmembrane region" description="Helical" evidence="8">
    <location>
        <begin position="219"/>
        <end position="247"/>
    </location>
</feature>
<reference evidence="11" key="1">
    <citation type="submission" date="2017-09" db="EMBL/GenBank/DDBJ databases">
        <title>Depth-based differentiation of microbial function through sediment-hosted aquifers and enrichment of novel symbionts in the deep terrestrial subsurface.</title>
        <authorList>
            <person name="Probst A.J."/>
            <person name="Ladd B."/>
            <person name="Jarett J.K."/>
            <person name="Geller-Mcgrath D.E."/>
            <person name="Sieber C.M.K."/>
            <person name="Emerson J.B."/>
            <person name="Anantharaman K."/>
            <person name="Thomas B.C."/>
            <person name="Malmstrom R."/>
            <person name="Stieglmeier M."/>
            <person name="Klingl A."/>
            <person name="Woyke T."/>
            <person name="Ryan C.M."/>
            <person name="Banfield J.F."/>
        </authorList>
    </citation>
    <scope>NUCLEOTIDE SEQUENCE [LARGE SCALE GENOMIC DNA]</scope>
</reference>
<proteinExistence type="predicted"/>
<dbReference type="PANTHER" id="PTHR33908">
    <property type="entry name" value="MANNOSYLTRANSFERASE YKCB-RELATED"/>
    <property type="match status" value="1"/>
</dbReference>
<name>A0A2M8L7P2_9BACT</name>
<accession>A0A2M8L7P2</accession>
<evidence type="ECO:0000256" key="1">
    <source>
        <dbReference type="ARBA" id="ARBA00004651"/>
    </source>
</evidence>
<protein>
    <recommendedName>
        <fullName evidence="9">Glycosyltransferase RgtA/B/C/D-like domain-containing protein</fullName>
    </recommendedName>
</protein>
<feature type="transmembrane region" description="Helical" evidence="8">
    <location>
        <begin position="347"/>
        <end position="364"/>
    </location>
</feature>
<comment type="subcellular location">
    <subcellularLocation>
        <location evidence="1">Cell membrane</location>
        <topology evidence="1">Multi-pass membrane protein</topology>
    </subcellularLocation>
</comment>
<dbReference type="InterPro" id="IPR038731">
    <property type="entry name" value="RgtA/B/C-like"/>
</dbReference>
<dbReference type="Proteomes" id="UP000231579">
    <property type="component" value="Unassembled WGS sequence"/>
</dbReference>
<evidence type="ECO:0000256" key="4">
    <source>
        <dbReference type="ARBA" id="ARBA00022679"/>
    </source>
</evidence>
<dbReference type="GO" id="GO:0009103">
    <property type="term" value="P:lipopolysaccharide biosynthetic process"/>
    <property type="evidence" value="ECO:0007669"/>
    <property type="project" value="UniProtKB-ARBA"/>
</dbReference>
<evidence type="ECO:0000259" key="9">
    <source>
        <dbReference type="Pfam" id="PF13231"/>
    </source>
</evidence>